<evidence type="ECO:0000256" key="2">
    <source>
        <dbReference type="ARBA" id="ARBA00023125"/>
    </source>
</evidence>
<dbReference type="Proteomes" id="UP000545493">
    <property type="component" value="Unassembled WGS sequence"/>
</dbReference>
<dbReference type="CDD" id="cd00090">
    <property type="entry name" value="HTH_ARSR"/>
    <property type="match status" value="1"/>
</dbReference>
<keyword evidence="1" id="KW-0805">Transcription regulation</keyword>
<comment type="caution">
    <text evidence="5">The sequence shown here is derived from an EMBL/GenBank/DDBJ whole genome shotgun (WGS) entry which is preliminary data.</text>
</comment>
<dbReference type="Pfam" id="PF01638">
    <property type="entry name" value="HxlR"/>
    <property type="match status" value="1"/>
</dbReference>
<organism evidence="5 6">
    <name type="scientific">Saccharomonospora amisosensis</name>
    <dbReference type="NCBI Taxonomy" id="1128677"/>
    <lineage>
        <taxon>Bacteria</taxon>
        <taxon>Bacillati</taxon>
        <taxon>Actinomycetota</taxon>
        <taxon>Actinomycetes</taxon>
        <taxon>Pseudonocardiales</taxon>
        <taxon>Pseudonocardiaceae</taxon>
        <taxon>Saccharomonospora</taxon>
    </lineage>
</organism>
<dbReference type="SUPFAM" id="SSF46785">
    <property type="entry name" value="Winged helix' DNA-binding domain"/>
    <property type="match status" value="1"/>
</dbReference>
<feature type="domain" description="HTH hxlR-type" evidence="4">
    <location>
        <begin position="11"/>
        <end position="109"/>
    </location>
</feature>
<evidence type="ECO:0000256" key="3">
    <source>
        <dbReference type="ARBA" id="ARBA00023163"/>
    </source>
</evidence>
<proteinExistence type="predicted"/>
<name>A0A7X5ULJ8_9PSEU</name>
<gene>
    <name evidence="5" type="ORF">FHU38_000575</name>
</gene>
<dbReference type="InterPro" id="IPR036390">
    <property type="entry name" value="WH_DNA-bd_sf"/>
</dbReference>
<dbReference type="InterPro" id="IPR036527">
    <property type="entry name" value="SCP2_sterol-bd_dom_sf"/>
</dbReference>
<dbReference type="EMBL" id="JAAOYM010000001">
    <property type="protein sequence ID" value="NIJ10231.1"/>
    <property type="molecule type" value="Genomic_DNA"/>
</dbReference>
<reference evidence="5 6" key="1">
    <citation type="submission" date="2020-03" db="EMBL/GenBank/DDBJ databases">
        <title>Sequencing the genomes of 1000 actinobacteria strains.</title>
        <authorList>
            <person name="Klenk H.-P."/>
        </authorList>
    </citation>
    <scope>NUCLEOTIDE SEQUENCE [LARGE SCALE GENOMIC DNA]</scope>
    <source>
        <strain evidence="5 6">DSM 45685</strain>
    </source>
</reference>
<dbReference type="InterPro" id="IPR036388">
    <property type="entry name" value="WH-like_DNA-bd_sf"/>
</dbReference>
<keyword evidence="3" id="KW-0804">Transcription</keyword>
<dbReference type="PROSITE" id="PS51118">
    <property type="entry name" value="HTH_HXLR"/>
    <property type="match status" value="1"/>
</dbReference>
<evidence type="ECO:0000256" key="1">
    <source>
        <dbReference type="ARBA" id="ARBA00023015"/>
    </source>
</evidence>
<dbReference type="PANTHER" id="PTHR33204">
    <property type="entry name" value="TRANSCRIPTIONAL REGULATOR, MARR FAMILY"/>
    <property type="match status" value="1"/>
</dbReference>
<sequence>MVSRRRYDDPCGLARALDLIGERWALLVVRELLHGPKRFTDLREGLPTASQNVLSQRLRELVEAGIVRRRKLAAPAASWVYELTQHGAALEPALLALARWGSRTPLTSTAELSVDALVLALKTTFDARVASDLRDRFELHLGEVVLHAEVGGGGFGIARGAAEGRDAVLETTVTTLRSLVFGGAELADAIARGTARVSGDEEALRRFLTLFPRPAVAPLSTSD</sequence>
<dbReference type="Gene3D" id="3.30.1050.10">
    <property type="entry name" value="SCP2 sterol-binding domain"/>
    <property type="match status" value="1"/>
</dbReference>
<dbReference type="AlphaFoldDB" id="A0A7X5ULJ8"/>
<keyword evidence="6" id="KW-1185">Reference proteome</keyword>
<accession>A0A7X5ULJ8</accession>
<dbReference type="Gene3D" id="1.10.10.10">
    <property type="entry name" value="Winged helix-like DNA-binding domain superfamily/Winged helix DNA-binding domain"/>
    <property type="match status" value="1"/>
</dbReference>
<dbReference type="InterPro" id="IPR002577">
    <property type="entry name" value="HTH_HxlR"/>
</dbReference>
<dbReference type="RefSeq" id="WP_313886647.1">
    <property type="nucleotide sequence ID" value="NZ_JAAOYM010000001.1"/>
</dbReference>
<protein>
    <submittedName>
        <fullName evidence="5">DNA-binding HxlR family transcriptional regulator</fullName>
    </submittedName>
</protein>
<dbReference type="GO" id="GO:0003677">
    <property type="term" value="F:DNA binding"/>
    <property type="evidence" value="ECO:0007669"/>
    <property type="project" value="UniProtKB-KW"/>
</dbReference>
<dbReference type="SUPFAM" id="SSF55718">
    <property type="entry name" value="SCP-like"/>
    <property type="match status" value="1"/>
</dbReference>
<evidence type="ECO:0000313" key="6">
    <source>
        <dbReference type="Proteomes" id="UP000545493"/>
    </source>
</evidence>
<keyword evidence="2 5" id="KW-0238">DNA-binding</keyword>
<evidence type="ECO:0000259" key="4">
    <source>
        <dbReference type="PROSITE" id="PS51118"/>
    </source>
</evidence>
<dbReference type="PANTHER" id="PTHR33204:SF18">
    <property type="entry name" value="TRANSCRIPTIONAL REGULATORY PROTEIN"/>
    <property type="match status" value="1"/>
</dbReference>
<evidence type="ECO:0000313" key="5">
    <source>
        <dbReference type="EMBL" id="NIJ10231.1"/>
    </source>
</evidence>
<dbReference type="InterPro" id="IPR011991">
    <property type="entry name" value="ArsR-like_HTH"/>
</dbReference>